<comment type="similarity">
    <text evidence="2 9">Belongs to the binding-protein-dependent transport system permease family.</text>
</comment>
<comment type="function">
    <text evidence="8">Probably part of an ABC transporter complex that could be involved in peptide import. Probably responsible for the translocation of the substrate across the membrane.</text>
</comment>
<feature type="transmembrane region" description="Helical" evidence="9">
    <location>
        <begin position="256"/>
        <end position="282"/>
    </location>
</feature>
<dbReference type="CDD" id="cd06261">
    <property type="entry name" value="TM_PBP2"/>
    <property type="match status" value="1"/>
</dbReference>
<evidence type="ECO:0000256" key="4">
    <source>
        <dbReference type="ARBA" id="ARBA00022475"/>
    </source>
</evidence>
<keyword evidence="3 9" id="KW-0813">Transport</keyword>
<keyword evidence="12" id="KW-1185">Reference proteome</keyword>
<dbReference type="PROSITE" id="PS50928">
    <property type="entry name" value="ABC_TM1"/>
    <property type="match status" value="1"/>
</dbReference>
<dbReference type="AlphaFoldDB" id="A0A7W9AXP2"/>
<evidence type="ECO:0000313" key="12">
    <source>
        <dbReference type="Proteomes" id="UP000555546"/>
    </source>
</evidence>
<dbReference type="PANTHER" id="PTHR43163">
    <property type="entry name" value="DIPEPTIDE TRANSPORT SYSTEM PERMEASE PROTEIN DPPB-RELATED"/>
    <property type="match status" value="1"/>
</dbReference>
<feature type="transmembrane region" description="Helical" evidence="9">
    <location>
        <begin position="171"/>
        <end position="188"/>
    </location>
</feature>
<feature type="transmembrane region" description="Helical" evidence="9">
    <location>
        <begin position="194"/>
        <end position="217"/>
    </location>
</feature>
<dbReference type="GO" id="GO:0005886">
    <property type="term" value="C:plasma membrane"/>
    <property type="evidence" value="ECO:0007669"/>
    <property type="project" value="UniProtKB-SubCell"/>
</dbReference>
<dbReference type="InterPro" id="IPR035906">
    <property type="entry name" value="MetI-like_sf"/>
</dbReference>
<feature type="domain" description="ABC transmembrane type-1" evidence="10">
    <location>
        <begin position="96"/>
        <end position="325"/>
    </location>
</feature>
<evidence type="ECO:0000256" key="1">
    <source>
        <dbReference type="ARBA" id="ARBA00004429"/>
    </source>
</evidence>
<reference evidence="11 12" key="1">
    <citation type="submission" date="2020-08" db="EMBL/GenBank/DDBJ databases">
        <title>Genomic Encyclopedia of Type Strains, Phase IV (KMG-IV): sequencing the most valuable type-strain genomes for metagenomic binning, comparative biology and taxonomic classification.</title>
        <authorList>
            <person name="Goeker M."/>
        </authorList>
    </citation>
    <scope>NUCLEOTIDE SEQUENCE [LARGE SCALE GENOMIC DNA]</scope>
    <source>
        <strain evidence="11 12">DSM 26944</strain>
    </source>
</reference>
<evidence type="ECO:0000256" key="6">
    <source>
        <dbReference type="ARBA" id="ARBA00022989"/>
    </source>
</evidence>
<comment type="caution">
    <text evidence="11">The sequence shown here is derived from an EMBL/GenBank/DDBJ whole genome shotgun (WGS) entry which is preliminary data.</text>
</comment>
<name>A0A7W9AXP2_9HYPH</name>
<feature type="transmembrane region" description="Helical" evidence="9">
    <location>
        <begin position="12"/>
        <end position="30"/>
    </location>
</feature>
<organism evidence="11 12">
    <name type="scientific">Brucella daejeonensis</name>
    <dbReference type="NCBI Taxonomy" id="659015"/>
    <lineage>
        <taxon>Bacteria</taxon>
        <taxon>Pseudomonadati</taxon>
        <taxon>Pseudomonadota</taxon>
        <taxon>Alphaproteobacteria</taxon>
        <taxon>Hyphomicrobiales</taxon>
        <taxon>Brucellaceae</taxon>
        <taxon>Brucella/Ochrobactrum group</taxon>
        <taxon>Brucella</taxon>
    </lineage>
</organism>
<evidence type="ECO:0000259" key="10">
    <source>
        <dbReference type="PROSITE" id="PS50928"/>
    </source>
</evidence>
<protein>
    <submittedName>
        <fullName evidence="11">Dipeptide transport system permease protein</fullName>
    </submittedName>
</protein>
<dbReference type="EMBL" id="JACIJG010000008">
    <property type="protein sequence ID" value="MBB5702519.1"/>
    <property type="molecule type" value="Genomic_DNA"/>
</dbReference>
<evidence type="ECO:0000256" key="8">
    <source>
        <dbReference type="ARBA" id="ARBA00025454"/>
    </source>
</evidence>
<feature type="transmembrane region" description="Helical" evidence="9">
    <location>
        <begin position="302"/>
        <end position="328"/>
    </location>
</feature>
<gene>
    <name evidence="11" type="ORF">FHS76_002403</name>
</gene>
<dbReference type="Pfam" id="PF00528">
    <property type="entry name" value="BPD_transp_1"/>
    <property type="match status" value="1"/>
</dbReference>
<sequence length="335" mass="37132">MLRFIFNKLVYLVPTFIGITIVAFAFVRVLPGDPVLLMAGERGVSPERHAELMAQLGFDRPIWQQYLQYVWNLLHGDFGQSLVTKKPVLAEFFTLFPATIELSVCAIILAVFLGIPAGVIAAVKRGSWFDQGLMGVALVGYSMPIFWWALLLIIFFSGVLQWAPVSGRISLLYYFPSVTGFMLIDSLMSDQKGAFISALSHLILPSIVLATIPLAVIARQTRSAMLEVLGEDYVRTARAKGLPARRVIGLHALRNAMIPVITTIGLQVGVMMAGAILTETIFSWPGIGKWMLDSIFRRDYPVVQSGLLIIAFIIMLVNLVVDLLYGLINPRIRHK</sequence>
<dbReference type="SUPFAM" id="SSF161098">
    <property type="entry name" value="MetI-like"/>
    <property type="match status" value="1"/>
</dbReference>
<dbReference type="GO" id="GO:0071916">
    <property type="term" value="F:dipeptide transmembrane transporter activity"/>
    <property type="evidence" value="ECO:0007669"/>
    <property type="project" value="TreeGrafter"/>
</dbReference>
<proteinExistence type="inferred from homology"/>
<keyword evidence="6 9" id="KW-1133">Transmembrane helix</keyword>
<feature type="transmembrane region" description="Helical" evidence="9">
    <location>
        <begin position="102"/>
        <end position="123"/>
    </location>
</feature>
<dbReference type="Proteomes" id="UP000555546">
    <property type="component" value="Unassembled WGS sequence"/>
</dbReference>
<evidence type="ECO:0000256" key="9">
    <source>
        <dbReference type="RuleBase" id="RU363032"/>
    </source>
</evidence>
<feature type="transmembrane region" description="Helical" evidence="9">
    <location>
        <begin position="135"/>
        <end position="159"/>
    </location>
</feature>
<evidence type="ECO:0000256" key="7">
    <source>
        <dbReference type="ARBA" id="ARBA00023136"/>
    </source>
</evidence>
<keyword evidence="7 9" id="KW-0472">Membrane</keyword>
<dbReference type="Pfam" id="PF19300">
    <property type="entry name" value="BPD_transp_1_N"/>
    <property type="match status" value="1"/>
</dbReference>
<comment type="subcellular location">
    <subcellularLocation>
        <location evidence="1">Cell inner membrane</location>
        <topology evidence="1">Multi-pass membrane protein</topology>
    </subcellularLocation>
    <subcellularLocation>
        <location evidence="9">Cell membrane</location>
        <topology evidence="9">Multi-pass membrane protein</topology>
    </subcellularLocation>
</comment>
<dbReference type="Gene3D" id="1.10.3720.10">
    <property type="entry name" value="MetI-like"/>
    <property type="match status" value="1"/>
</dbReference>
<keyword evidence="4" id="KW-1003">Cell membrane</keyword>
<evidence type="ECO:0000256" key="2">
    <source>
        <dbReference type="ARBA" id="ARBA00009306"/>
    </source>
</evidence>
<dbReference type="InterPro" id="IPR000515">
    <property type="entry name" value="MetI-like"/>
</dbReference>
<evidence type="ECO:0000313" key="11">
    <source>
        <dbReference type="EMBL" id="MBB5702519.1"/>
    </source>
</evidence>
<accession>A0A7W9AXP2</accession>
<dbReference type="PANTHER" id="PTHR43163:SF6">
    <property type="entry name" value="DIPEPTIDE TRANSPORT SYSTEM PERMEASE PROTEIN DPPB-RELATED"/>
    <property type="match status" value="1"/>
</dbReference>
<dbReference type="RefSeq" id="WP_183652488.1">
    <property type="nucleotide sequence ID" value="NZ_JACIJG010000008.1"/>
</dbReference>
<dbReference type="InterPro" id="IPR045621">
    <property type="entry name" value="BPD_transp_1_N"/>
</dbReference>
<keyword evidence="5 9" id="KW-0812">Transmembrane</keyword>
<evidence type="ECO:0000256" key="3">
    <source>
        <dbReference type="ARBA" id="ARBA00022448"/>
    </source>
</evidence>
<evidence type="ECO:0000256" key="5">
    <source>
        <dbReference type="ARBA" id="ARBA00022692"/>
    </source>
</evidence>